<keyword evidence="4" id="KW-0547">Nucleotide-binding</keyword>
<dbReference type="SUPFAM" id="SSF52540">
    <property type="entry name" value="P-loop containing nucleoside triphosphate hydrolases"/>
    <property type="match status" value="1"/>
</dbReference>
<dbReference type="Pfam" id="PF00071">
    <property type="entry name" value="Ras"/>
    <property type="match status" value="1"/>
</dbReference>
<dbReference type="SMART" id="SM00173">
    <property type="entry name" value="RAS"/>
    <property type="match status" value="1"/>
</dbReference>
<evidence type="ECO:0000256" key="7">
    <source>
        <dbReference type="ARBA" id="ARBA00023136"/>
    </source>
</evidence>
<evidence type="ECO:0000256" key="3">
    <source>
        <dbReference type="ARBA" id="ARBA00022448"/>
    </source>
</evidence>
<dbReference type="EMBL" id="HBEP01031821">
    <property type="protein sequence ID" value="CAD8505251.1"/>
    <property type="molecule type" value="Transcribed_RNA"/>
</dbReference>
<reference evidence="11" key="1">
    <citation type="submission" date="2021-01" db="EMBL/GenBank/DDBJ databases">
        <authorList>
            <person name="Corre E."/>
            <person name="Pelletier E."/>
            <person name="Niang G."/>
            <person name="Scheremetjew M."/>
            <person name="Finn R."/>
            <person name="Kale V."/>
            <person name="Holt S."/>
            <person name="Cochrane G."/>
            <person name="Meng A."/>
            <person name="Brown T."/>
            <person name="Cohen L."/>
        </authorList>
    </citation>
    <scope>NUCLEOTIDE SEQUENCE</scope>
    <source>
        <strain evidence="11">CCMP1374</strain>
    </source>
</reference>
<name>A0A7S0HXX4_9EUKA</name>
<keyword evidence="8" id="KW-0449">Lipoprotein</keyword>
<evidence type="ECO:0000256" key="5">
    <source>
        <dbReference type="ARBA" id="ARBA00022927"/>
    </source>
</evidence>
<comment type="similarity">
    <text evidence="1">Belongs to the small GTPase superfamily. Rab family.</text>
</comment>
<dbReference type="SMART" id="SM00175">
    <property type="entry name" value="RAB"/>
    <property type="match status" value="1"/>
</dbReference>
<keyword evidence="7" id="KW-0472">Membrane</keyword>
<dbReference type="FunFam" id="3.40.50.300:FF:000550">
    <property type="entry name" value="ras-related protein Rab-21"/>
    <property type="match status" value="1"/>
</dbReference>
<accession>A0A7S0HXX4</accession>
<dbReference type="AlphaFoldDB" id="A0A7S0HXX4"/>
<evidence type="ECO:0000256" key="9">
    <source>
        <dbReference type="ARBA" id="ARBA00023289"/>
    </source>
</evidence>
<dbReference type="SMART" id="SM00174">
    <property type="entry name" value="RHO"/>
    <property type="match status" value="1"/>
</dbReference>
<dbReference type="PROSITE" id="PS51420">
    <property type="entry name" value="RHO"/>
    <property type="match status" value="1"/>
</dbReference>
<protein>
    <recommendedName>
        <fullName evidence="2">Ras-related protein Rab-21</fullName>
    </recommendedName>
</protein>
<dbReference type="InterPro" id="IPR027417">
    <property type="entry name" value="P-loop_NTPase"/>
</dbReference>
<dbReference type="GO" id="GO:0003924">
    <property type="term" value="F:GTPase activity"/>
    <property type="evidence" value="ECO:0007669"/>
    <property type="project" value="InterPro"/>
</dbReference>
<dbReference type="PROSITE" id="PS51421">
    <property type="entry name" value="RAS"/>
    <property type="match status" value="1"/>
</dbReference>
<keyword evidence="3" id="KW-0813">Transport</keyword>
<dbReference type="PROSITE" id="PS51419">
    <property type="entry name" value="RAB"/>
    <property type="match status" value="1"/>
</dbReference>
<sequence length="221" mass="24305">MPRGIRQLLLLQALQRMQSQRLQAKVVLLGEGRVGKTSLVLRFCKDTYSDSQAPTIQASFLDKTVSVGDSRVSLAIWDTAGQERFHALGPIYYRDADSALLVFDITDPDSFIKVKSWVKELRKMVGEEIILCIAGNKSDLERHRVVPRQEAADYAVAVGAQYFETSAKSGRGINELFASMAKRLLETRKVSNRPGSGSGVGLRGNLLVIDDEPTTRSGGCC</sequence>
<dbReference type="NCBIfam" id="TIGR00231">
    <property type="entry name" value="small_GTP"/>
    <property type="match status" value="1"/>
</dbReference>
<keyword evidence="5" id="KW-0653">Protein transport</keyword>
<dbReference type="GO" id="GO:0032482">
    <property type="term" value="P:Rab protein signal transduction"/>
    <property type="evidence" value="ECO:0007669"/>
    <property type="project" value="InterPro"/>
</dbReference>
<keyword evidence="9" id="KW-0636">Prenylation</keyword>
<evidence type="ECO:0000256" key="2">
    <source>
        <dbReference type="ARBA" id="ARBA00014900"/>
    </source>
</evidence>
<organism evidence="11">
    <name type="scientific">Phaeocystis antarctica</name>
    <dbReference type="NCBI Taxonomy" id="33657"/>
    <lineage>
        <taxon>Eukaryota</taxon>
        <taxon>Haptista</taxon>
        <taxon>Haptophyta</taxon>
        <taxon>Prymnesiophyceae</taxon>
        <taxon>Phaeocystales</taxon>
        <taxon>Phaeocystaceae</taxon>
        <taxon>Phaeocystis</taxon>
    </lineage>
</organism>
<dbReference type="InterPro" id="IPR001806">
    <property type="entry name" value="Small_GTPase"/>
</dbReference>
<evidence type="ECO:0000256" key="1">
    <source>
        <dbReference type="ARBA" id="ARBA00006270"/>
    </source>
</evidence>
<dbReference type="SMART" id="SM00176">
    <property type="entry name" value="RAN"/>
    <property type="match status" value="1"/>
</dbReference>
<evidence type="ECO:0000256" key="4">
    <source>
        <dbReference type="ARBA" id="ARBA00022741"/>
    </source>
</evidence>
<gene>
    <name evidence="11" type="ORF">PANT1444_LOCUS17963</name>
</gene>
<dbReference type="GO" id="GO:0005525">
    <property type="term" value="F:GTP binding"/>
    <property type="evidence" value="ECO:0007669"/>
    <property type="project" value="UniProtKB-KW"/>
</dbReference>
<dbReference type="CDD" id="cd04123">
    <property type="entry name" value="Rab21"/>
    <property type="match status" value="1"/>
</dbReference>
<evidence type="ECO:0000256" key="8">
    <source>
        <dbReference type="ARBA" id="ARBA00023288"/>
    </source>
</evidence>
<keyword evidence="6" id="KW-0342">GTP-binding</keyword>
<proteinExistence type="inferred from homology"/>
<dbReference type="InterPro" id="IPR005225">
    <property type="entry name" value="Small_GTP-bd"/>
</dbReference>
<evidence type="ECO:0000256" key="10">
    <source>
        <dbReference type="ARBA" id="ARBA00037868"/>
    </source>
</evidence>
<evidence type="ECO:0000313" key="11">
    <source>
        <dbReference type="EMBL" id="CAD8505251.1"/>
    </source>
</evidence>
<dbReference type="PANTHER" id="PTHR47978">
    <property type="match status" value="1"/>
</dbReference>
<dbReference type="GO" id="GO:0015031">
    <property type="term" value="P:protein transport"/>
    <property type="evidence" value="ECO:0007669"/>
    <property type="project" value="UniProtKB-KW"/>
</dbReference>
<evidence type="ECO:0000256" key="6">
    <source>
        <dbReference type="ARBA" id="ARBA00023134"/>
    </source>
</evidence>
<dbReference type="InterPro" id="IPR041833">
    <property type="entry name" value="Rab21"/>
</dbReference>
<dbReference type="Gene3D" id="3.40.50.300">
    <property type="entry name" value="P-loop containing nucleotide triphosphate hydrolases"/>
    <property type="match status" value="1"/>
</dbReference>
<comment type="subcellular location">
    <subcellularLocation>
        <location evidence="10">Endomembrane system</location>
        <topology evidence="10">Lipid-anchor</topology>
    </subcellularLocation>
</comment>
<dbReference type="PRINTS" id="PR00449">
    <property type="entry name" value="RASTRNSFRMNG"/>
</dbReference>
<dbReference type="GO" id="GO:0012505">
    <property type="term" value="C:endomembrane system"/>
    <property type="evidence" value="ECO:0007669"/>
    <property type="project" value="UniProtKB-SubCell"/>
</dbReference>